<dbReference type="Pfam" id="PF04381">
    <property type="entry name" value="RdgC"/>
    <property type="match status" value="1"/>
</dbReference>
<sequence>MFKNVMVYRIGEGWSPSLEQIEQALDAERFVPCGASQEKAIGWVEPRGEAHGLLVEAVSGQRILKLKIETKGVPGSVVTRKAKERGAVIEATEGRKPGKKEMKEIKEDVKMSLMPMAFSKESSVLVWIDPATNLMVMDAGSQAKADEVVTMLIKSFAGLSLTLINTQMSPQSAMASWLITQESPAAFSVDRECELKAADESKSVVRYVRHPLDTDEVKHHVEGGKLPTRLALTWEGRVSFSLTEAMHLKKITFLEGVFEGTSAEKDEGFDADVAIATGELSQLLPDLLEALGGEMALG</sequence>
<comment type="subcellular location">
    <subcellularLocation>
        <location evidence="1">Cytoplasm</location>
        <location evidence="1">Nucleoid</location>
    </subcellularLocation>
</comment>
<keyword evidence="7" id="KW-1185">Reference proteome</keyword>
<keyword evidence="5" id="KW-0233">DNA recombination</keyword>
<evidence type="ECO:0000256" key="2">
    <source>
        <dbReference type="ARBA" id="ARBA00008657"/>
    </source>
</evidence>
<dbReference type="NCBIfam" id="NF001463">
    <property type="entry name" value="PRK00321.1-4"/>
    <property type="match status" value="1"/>
</dbReference>
<keyword evidence="4" id="KW-0963">Cytoplasm</keyword>
<dbReference type="RefSeq" id="WP_108357931.1">
    <property type="nucleotide sequence ID" value="NZ_NESP01000001.1"/>
</dbReference>
<evidence type="ECO:0000313" key="6">
    <source>
        <dbReference type="EMBL" id="PUE58688.1"/>
    </source>
</evidence>
<dbReference type="PANTHER" id="PTHR38103">
    <property type="entry name" value="RECOMBINATION-ASSOCIATED PROTEIN RDGC"/>
    <property type="match status" value="1"/>
</dbReference>
<dbReference type="GO" id="GO:0006310">
    <property type="term" value="P:DNA recombination"/>
    <property type="evidence" value="ECO:0007669"/>
    <property type="project" value="UniProtKB-KW"/>
</dbReference>
<accession>A0A315EPC8</accession>
<proteinExistence type="inferred from homology"/>
<organism evidence="6 7">
    <name type="scientific">Limnohabitans curvus</name>
    <dbReference type="NCBI Taxonomy" id="323423"/>
    <lineage>
        <taxon>Bacteria</taxon>
        <taxon>Pseudomonadati</taxon>
        <taxon>Pseudomonadota</taxon>
        <taxon>Betaproteobacteria</taxon>
        <taxon>Burkholderiales</taxon>
        <taxon>Comamonadaceae</taxon>
        <taxon>Limnohabitans</taxon>
    </lineage>
</organism>
<evidence type="ECO:0000313" key="7">
    <source>
        <dbReference type="Proteomes" id="UP000251341"/>
    </source>
</evidence>
<evidence type="ECO:0000256" key="1">
    <source>
        <dbReference type="ARBA" id="ARBA00004453"/>
    </source>
</evidence>
<dbReference type="Proteomes" id="UP000251341">
    <property type="component" value="Unassembled WGS sequence"/>
</dbReference>
<dbReference type="GO" id="GO:0000018">
    <property type="term" value="P:regulation of DNA recombination"/>
    <property type="evidence" value="ECO:0007669"/>
    <property type="project" value="TreeGrafter"/>
</dbReference>
<reference evidence="6 7" key="1">
    <citation type="submission" date="2017-04" db="EMBL/GenBank/DDBJ databases">
        <title>Unexpected and diverse lifestyles within the genus Limnohabitans.</title>
        <authorList>
            <person name="Kasalicky V."/>
            <person name="Mehrshad M."/>
            <person name="Andrei S.-A."/>
            <person name="Salcher M."/>
            <person name="Kratochvilova H."/>
            <person name="Simek K."/>
            <person name="Ghai R."/>
        </authorList>
    </citation>
    <scope>NUCLEOTIDE SEQUENCE [LARGE SCALE GENOMIC DNA]</scope>
    <source>
        <strain evidence="6 7">MWH-C5</strain>
    </source>
</reference>
<dbReference type="EMBL" id="NESP01000001">
    <property type="protein sequence ID" value="PUE58688.1"/>
    <property type="molecule type" value="Genomic_DNA"/>
</dbReference>
<comment type="caution">
    <text evidence="6">The sequence shown here is derived from an EMBL/GenBank/DDBJ whole genome shotgun (WGS) entry which is preliminary data.</text>
</comment>
<comment type="similarity">
    <text evidence="2">Belongs to the RdgC family.</text>
</comment>
<dbReference type="GO" id="GO:0003690">
    <property type="term" value="F:double-stranded DNA binding"/>
    <property type="evidence" value="ECO:0007669"/>
    <property type="project" value="TreeGrafter"/>
</dbReference>
<dbReference type="GO" id="GO:0043590">
    <property type="term" value="C:bacterial nucleoid"/>
    <property type="evidence" value="ECO:0007669"/>
    <property type="project" value="TreeGrafter"/>
</dbReference>
<dbReference type="PANTHER" id="PTHR38103:SF1">
    <property type="entry name" value="RECOMBINATION-ASSOCIATED PROTEIN RDGC"/>
    <property type="match status" value="1"/>
</dbReference>
<dbReference type="AlphaFoldDB" id="A0A315EPC8"/>
<protein>
    <recommendedName>
        <fullName evidence="3">Recombination-associated protein RdgC</fullName>
    </recommendedName>
</protein>
<dbReference type="NCBIfam" id="NF001464">
    <property type="entry name" value="PRK00321.1-5"/>
    <property type="match status" value="1"/>
</dbReference>
<name>A0A315EPC8_9BURK</name>
<dbReference type="InterPro" id="IPR007476">
    <property type="entry name" value="RdgC"/>
</dbReference>
<gene>
    <name evidence="6" type="ORF">B9Z44_03175</name>
</gene>
<evidence type="ECO:0000256" key="4">
    <source>
        <dbReference type="ARBA" id="ARBA00022490"/>
    </source>
</evidence>
<evidence type="ECO:0000256" key="3">
    <source>
        <dbReference type="ARBA" id="ARBA00022296"/>
    </source>
</evidence>
<evidence type="ECO:0000256" key="5">
    <source>
        <dbReference type="ARBA" id="ARBA00023172"/>
    </source>
</evidence>